<evidence type="ECO:0000256" key="13">
    <source>
        <dbReference type="ARBA" id="ARBA00023295"/>
    </source>
</evidence>
<keyword evidence="12" id="KW-0539">Nucleus</keyword>
<keyword evidence="22" id="KW-1185">Reference proteome</keyword>
<dbReference type="InterPro" id="IPR001547">
    <property type="entry name" value="Glyco_hydro_5"/>
</dbReference>
<dbReference type="SUPFAM" id="SSF50405">
    <property type="entry name" value="Actin-crosslinking proteins"/>
    <property type="match status" value="1"/>
</dbReference>
<gene>
    <name evidence="21" type="ORF">M9Y10_027851</name>
</gene>
<evidence type="ECO:0000256" key="11">
    <source>
        <dbReference type="ARBA" id="ARBA00023180"/>
    </source>
</evidence>
<dbReference type="Gene3D" id="2.80.10.50">
    <property type="match status" value="1"/>
</dbReference>
<dbReference type="Pfam" id="PF00150">
    <property type="entry name" value="Cellulase"/>
    <property type="match status" value="1"/>
</dbReference>
<dbReference type="PANTHER" id="PTHR31297">
    <property type="entry name" value="GLUCAN ENDO-1,6-BETA-GLUCOSIDASE B"/>
    <property type="match status" value="1"/>
</dbReference>
<evidence type="ECO:0000256" key="16">
    <source>
        <dbReference type="ARBA" id="ARBA00037126"/>
    </source>
</evidence>
<evidence type="ECO:0000256" key="17">
    <source>
        <dbReference type="ARBA" id="ARBA00038929"/>
    </source>
</evidence>
<evidence type="ECO:0000256" key="2">
    <source>
        <dbReference type="ARBA" id="ARBA00004604"/>
    </source>
</evidence>
<comment type="function">
    <text evidence="16">Glucosidase involved in the degradation of cellulosic biomass. Active on lichenan.</text>
</comment>
<dbReference type="InterPro" id="IPR010414">
    <property type="entry name" value="FRG1"/>
</dbReference>
<evidence type="ECO:0000313" key="22">
    <source>
        <dbReference type="Proteomes" id="UP001470230"/>
    </source>
</evidence>
<evidence type="ECO:0000256" key="1">
    <source>
        <dbReference type="ARBA" id="ARBA00004401"/>
    </source>
</evidence>
<comment type="similarity">
    <text evidence="4">Belongs to the FRG1 family.</text>
</comment>
<sequence length="540" mass="62431">MANKSLSNKDFLKAKDKVIRDDFGNGNIVTLRGINAGGYLLQELWMTPTQERTKEPHITCEMDIYKTLAIRFGETIMRDLVNIYQDNYWTTTDFDNCQSLGMNCIRLPFWYMNFVDLNQNFLDNPFSRIDWFISQASQRGMYVILTFHGAPGSQNGADHSGYKGSDPELSSEFFFGKNKEKNQNFYLKIWQKIASRYKDEPAIAGYDILNEPFCEYTSKKLHPILFELYNKAYKTIREVDENHIIIMEGIWNPDDLPNPNDYNWTNVMYEYHQYCRSDDDNSKGEQVTQLKEKLNSIKESNFNLPSYMGEFNFFSSLSAWKQGLQILNDFGINWTMWCYKVTGRNNNWGLYNQYEIDECDVLFDSKEEIERKWSNVGNSKPNIELIELIKKFYVSSSILIVDGEYYFVAINCNMVVCADNDGNDPLCASRCSCNGAFEAFKLINNDDGSISLKSAANQKFVSVDSEHKLVAKSESIGDNEKFTIIKVKNDEFSLKSVANAEFVCTDLDSDKKLFANRKSIQKWEVFNIFSIDGNKITIND</sequence>
<keyword evidence="10" id="KW-0472">Membrane</keyword>
<accession>A0ABR2H465</accession>
<evidence type="ECO:0000256" key="10">
    <source>
        <dbReference type="ARBA" id="ARBA00023136"/>
    </source>
</evidence>
<keyword evidence="14" id="KW-0961">Cell wall biogenesis/degradation</keyword>
<dbReference type="InterPro" id="IPR017853">
    <property type="entry name" value="GH"/>
</dbReference>
<evidence type="ECO:0000256" key="14">
    <source>
        <dbReference type="ARBA" id="ARBA00023316"/>
    </source>
</evidence>
<keyword evidence="6" id="KW-0812">Transmembrane</keyword>
<dbReference type="Pfam" id="PF06229">
    <property type="entry name" value="FRG1"/>
    <property type="match status" value="1"/>
</dbReference>
<keyword evidence="13 19" id="KW-0326">Glycosidase</keyword>
<keyword evidence="8" id="KW-0735">Signal-anchor</keyword>
<evidence type="ECO:0000256" key="8">
    <source>
        <dbReference type="ARBA" id="ARBA00022968"/>
    </source>
</evidence>
<dbReference type="Proteomes" id="UP001470230">
    <property type="component" value="Unassembled WGS sequence"/>
</dbReference>
<evidence type="ECO:0000259" key="20">
    <source>
        <dbReference type="Pfam" id="PF00150"/>
    </source>
</evidence>
<proteinExistence type="inferred from homology"/>
<feature type="domain" description="Glycoside hydrolase family 5" evidence="20">
    <location>
        <begin position="87"/>
        <end position="340"/>
    </location>
</feature>
<keyword evidence="9" id="KW-1133">Transmembrane helix</keyword>
<keyword evidence="5" id="KW-1003">Cell membrane</keyword>
<dbReference type="SUPFAM" id="SSF51445">
    <property type="entry name" value="(Trans)glycosidases"/>
    <property type="match status" value="1"/>
</dbReference>
<dbReference type="InterPro" id="IPR008999">
    <property type="entry name" value="Actin-crosslinking"/>
</dbReference>
<evidence type="ECO:0000256" key="5">
    <source>
        <dbReference type="ARBA" id="ARBA00022475"/>
    </source>
</evidence>
<protein>
    <recommendedName>
        <fullName evidence="17">glucan 1,3-beta-glucosidase</fullName>
        <ecNumber evidence="17">3.2.1.58</ecNumber>
    </recommendedName>
    <alternativeName>
        <fullName evidence="18">Exo-1,3-beta-glucanase D</fullName>
    </alternativeName>
</protein>
<reference evidence="21 22" key="1">
    <citation type="submission" date="2024-04" db="EMBL/GenBank/DDBJ databases">
        <title>Tritrichomonas musculus Genome.</title>
        <authorList>
            <person name="Alves-Ferreira E."/>
            <person name="Grigg M."/>
            <person name="Lorenzi H."/>
            <person name="Galac M."/>
        </authorList>
    </citation>
    <scope>NUCLEOTIDE SEQUENCE [LARGE SCALE GENOMIC DNA]</scope>
    <source>
        <strain evidence="21 22">EAF2021</strain>
    </source>
</reference>
<evidence type="ECO:0000256" key="18">
    <source>
        <dbReference type="ARBA" id="ARBA00041260"/>
    </source>
</evidence>
<comment type="subcellular location">
    <subcellularLocation>
        <location evidence="1">Cell membrane</location>
        <topology evidence="1">Single-pass type II membrane protein</topology>
    </subcellularLocation>
    <subcellularLocation>
        <location evidence="2">Nucleus</location>
        <location evidence="2">Nucleolus</location>
    </subcellularLocation>
</comment>
<dbReference type="Gene3D" id="3.20.20.80">
    <property type="entry name" value="Glycosidases"/>
    <property type="match status" value="1"/>
</dbReference>
<evidence type="ECO:0000256" key="9">
    <source>
        <dbReference type="ARBA" id="ARBA00022989"/>
    </source>
</evidence>
<evidence type="ECO:0000256" key="12">
    <source>
        <dbReference type="ARBA" id="ARBA00023242"/>
    </source>
</evidence>
<evidence type="ECO:0000256" key="4">
    <source>
        <dbReference type="ARBA" id="ARBA00010878"/>
    </source>
</evidence>
<evidence type="ECO:0000256" key="15">
    <source>
        <dbReference type="ARBA" id="ARBA00036824"/>
    </source>
</evidence>
<organism evidence="21 22">
    <name type="scientific">Tritrichomonas musculus</name>
    <dbReference type="NCBI Taxonomy" id="1915356"/>
    <lineage>
        <taxon>Eukaryota</taxon>
        <taxon>Metamonada</taxon>
        <taxon>Parabasalia</taxon>
        <taxon>Tritrichomonadida</taxon>
        <taxon>Tritrichomonadidae</taxon>
        <taxon>Tritrichomonas</taxon>
    </lineage>
</organism>
<keyword evidence="11" id="KW-0325">Glycoprotein</keyword>
<comment type="caution">
    <text evidence="21">The sequence shown here is derived from an EMBL/GenBank/DDBJ whole genome shotgun (WGS) entry which is preliminary data.</text>
</comment>
<dbReference type="EC" id="3.2.1.58" evidence="17"/>
<dbReference type="InterPro" id="IPR050386">
    <property type="entry name" value="Glycosyl_hydrolase_5"/>
</dbReference>
<evidence type="ECO:0000256" key="6">
    <source>
        <dbReference type="ARBA" id="ARBA00022692"/>
    </source>
</evidence>
<comment type="catalytic activity">
    <reaction evidence="15">
        <text>Successive hydrolysis of beta-D-glucose units from the non-reducing ends of (1-&gt;3)-beta-D-glucans, releasing alpha-glucose.</text>
        <dbReference type="EC" id="3.2.1.58"/>
    </reaction>
</comment>
<dbReference type="CDD" id="cd00257">
    <property type="entry name" value="beta-trefoil_FSCN-like"/>
    <property type="match status" value="1"/>
</dbReference>
<name>A0ABR2H465_9EUKA</name>
<dbReference type="PANTHER" id="PTHR31297:SF34">
    <property type="entry name" value="GLUCAN 1,3-BETA-GLUCOSIDASE 2"/>
    <property type="match status" value="1"/>
</dbReference>
<evidence type="ECO:0000256" key="7">
    <source>
        <dbReference type="ARBA" id="ARBA00022801"/>
    </source>
</evidence>
<evidence type="ECO:0000256" key="3">
    <source>
        <dbReference type="ARBA" id="ARBA00005641"/>
    </source>
</evidence>
<dbReference type="EMBL" id="JAPFFF010000043">
    <property type="protein sequence ID" value="KAK8841014.1"/>
    <property type="molecule type" value="Genomic_DNA"/>
</dbReference>
<keyword evidence="7 19" id="KW-0378">Hydrolase</keyword>
<evidence type="ECO:0000313" key="21">
    <source>
        <dbReference type="EMBL" id="KAK8841014.1"/>
    </source>
</evidence>
<comment type="similarity">
    <text evidence="3 19">Belongs to the glycosyl hydrolase 5 (cellulase A) family.</text>
</comment>
<evidence type="ECO:0000256" key="19">
    <source>
        <dbReference type="RuleBase" id="RU361153"/>
    </source>
</evidence>